<accession>A0A9D4FR40</accession>
<dbReference type="Proteomes" id="UP000828390">
    <property type="component" value="Unassembled WGS sequence"/>
</dbReference>
<protein>
    <submittedName>
        <fullName evidence="1">Uncharacterized protein</fullName>
    </submittedName>
</protein>
<keyword evidence="2" id="KW-1185">Reference proteome</keyword>
<organism evidence="1 2">
    <name type="scientific">Dreissena polymorpha</name>
    <name type="common">Zebra mussel</name>
    <name type="synonym">Mytilus polymorpha</name>
    <dbReference type="NCBI Taxonomy" id="45954"/>
    <lineage>
        <taxon>Eukaryota</taxon>
        <taxon>Metazoa</taxon>
        <taxon>Spiralia</taxon>
        <taxon>Lophotrochozoa</taxon>
        <taxon>Mollusca</taxon>
        <taxon>Bivalvia</taxon>
        <taxon>Autobranchia</taxon>
        <taxon>Heteroconchia</taxon>
        <taxon>Euheterodonta</taxon>
        <taxon>Imparidentia</taxon>
        <taxon>Neoheterodontei</taxon>
        <taxon>Myida</taxon>
        <taxon>Dreissenoidea</taxon>
        <taxon>Dreissenidae</taxon>
        <taxon>Dreissena</taxon>
    </lineage>
</organism>
<dbReference type="AlphaFoldDB" id="A0A9D4FR40"/>
<evidence type="ECO:0000313" key="1">
    <source>
        <dbReference type="EMBL" id="KAH3800955.1"/>
    </source>
</evidence>
<sequence>MRMRIRVEVTRLFLSIVGKKTSTLLLKRARETVGCSTPVLTPRRDSNWIVFSDAKREFSCCWTN</sequence>
<comment type="caution">
    <text evidence="1">The sequence shown here is derived from an EMBL/GenBank/DDBJ whole genome shotgun (WGS) entry which is preliminary data.</text>
</comment>
<reference evidence="1" key="1">
    <citation type="journal article" date="2019" name="bioRxiv">
        <title>The Genome of the Zebra Mussel, Dreissena polymorpha: A Resource for Invasive Species Research.</title>
        <authorList>
            <person name="McCartney M.A."/>
            <person name="Auch B."/>
            <person name="Kono T."/>
            <person name="Mallez S."/>
            <person name="Zhang Y."/>
            <person name="Obille A."/>
            <person name="Becker A."/>
            <person name="Abrahante J.E."/>
            <person name="Garbe J."/>
            <person name="Badalamenti J.P."/>
            <person name="Herman A."/>
            <person name="Mangelson H."/>
            <person name="Liachko I."/>
            <person name="Sullivan S."/>
            <person name="Sone E.D."/>
            <person name="Koren S."/>
            <person name="Silverstein K.A.T."/>
            <person name="Beckman K.B."/>
            <person name="Gohl D.M."/>
        </authorList>
    </citation>
    <scope>NUCLEOTIDE SEQUENCE</scope>
    <source>
        <strain evidence="1">Duluth1</strain>
        <tissue evidence="1">Whole animal</tissue>
    </source>
</reference>
<reference evidence="1" key="2">
    <citation type="submission" date="2020-11" db="EMBL/GenBank/DDBJ databases">
        <authorList>
            <person name="McCartney M.A."/>
            <person name="Auch B."/>
            <person name="Kono T."/>
            <person name="Mallez S."/>
            <person name="Becker A."/>
            <person name="Gohl D.M."/>
            <person name="Silverstein K.A.T."/>
            <person name="Koren S."/>
            <person name="Bechman K.B."/>
            <person name="Herman A."/>
            <person name="Abrahante J.E."/>
            <person name="Garbe J."/>
        </authorList>
    </citation>
    <scope>NUCLEOTIDE SEQUENCE</scope>
    <source>
        <strain evidence="1">Duluth1</strain>
        <tissue evidence="1">Whole animal</tissue>
    </source>
</reference>
<proteinExistence type="predicted"/>
<name>A0A9D4FR40_DREPO</name>
<evidence type="ECO:0000313" key="2">
    <source>
        <dbReference type="Proteomes" id="UP000828390"/>
    </source>
</evidence>
<gene>
    <name evidence="1" type="ORF">DPMN_154598</name>
</gene>
<dbReference type="EMBL" id="JAIWYP010000007">
    <property type="protein sequence ID" value="KAH3800955.1"/>
    <property type="molecule type" value="Genomic_DNA"/>
</dbReference>